<evidence type="ECO:0000256" key="1">
    <source>
        <dbReference type="SAM" id="MobiDB-lite"/>
    </source>
</evidence>
<gene>
    <name evidence="2" type="ORF">LSUE1_G010353</name>
</gene>
<evidence type="ECO:0000313" key="3">
    <source>
        <dbReference type="Proteomes" id="UP000469558"/>
    </source>
</evidence>
<dbReference type="Proteomes" id="UP000469558">
    <property type="component" value="Unassembled WGS sequence"/>
</dbReference>
<name>A0A8T9BPS4_9HELO</name>
<reference evidence="2 3" key="1">
    <citation type="submission" date="2018-05" db="EMBL/GenBank/DDBJ databases">
        <title>Genome sequencing and assembly of the regulated plant pathogen Lachnellula willkommii and related sister species for the development of diagnostic species identification markers.</title>
        <authorList>
            <person name="Giroux E."/>
            <person name="Bilodeau G."/>
        </authorList>
    </citation>
    <scope>NUCLEOTIDE SEQUENCE [LARGE SCALE GENOMIC DNA]</scope>
    <source>
        <strain evidence="2 3">CBS 268.59</strain>
    </source>
</reference>
<protein>
    <submittedName>
        <fullName evidence="2">Uncharacterized protein</fullName>
    </submittedName>
</protein>
<dbReference type="OrthoDB" id="3431997at2759"/>
<feature type="compositionally biased region" description="Polar residues" evidence="1">
    <location>
        <begin position="27"/>
        <end position="36"/>
    </location>
</feature>
<dbReference type="EMBL" id="QGMK01003696">
    <property type="protein sequence ID" value="TVY51866.1"/>
    <property type="molecule type" value="Genomic_DNA"/>
</dbReference>
<organism evidence="2 3">
    <name type="scientific">Lachnellula suecica</name>
    <dbReference type="NCBI Taxonomy" id="602035"/>
    <lineage>
        <taxon>Eukaryota</taxon>
        <taxon>Fungi</taxon>
        <taxon>Dikarya</taxon>
        <taxon>Ascomycota</taxon>
        <taxon>Pezizomycotina</taxon>
        <taxon>Leotiomycetes</taxon>
        <taxon>Helotiales</taxon>
        <taxon>Lachnaceae</taxon>
        <taxon>Lachnellula</taxon>
    </lineage>
</organism>
<keyword evidence="3" id="KW-1185">Reference proteome</keyword>
<comment type="caution">
    <text evidence="2">The sequence shown here is derived from an EMBL/GenBank/DDBJ whole genome shotgun (WGS) entry which is preliminary data.</text>
</comment>
<sequence length="176" mass="18584">MAAAPPDYETATSAANTGVRDTVPLNPESTPQNTPQKPAPAKHIFPPAFGFYHASGSSSDMCIAFSNDAAYSNPLFYISTHGSFSSQPSVVLFSSGRQGSPPLADARFHSFSSTIDITLYSAGKAILSTTLEREGAFSSAHSFSVPTPSGHQRFEWKSSSGAEVVSLQGGHRGRKL</sequence>
<accession>A0A8T9BPS4</accession>
<feature type="non-terminal residue" evidence="2">
    <location>
        <position position="176"/>
    </location>
</feature>
<proteinExistence type="predicted"/>
<feature type="region of interest" description="Disordered" evidence="1">
    <location>
        <begin position="1"/>
        <end position="40"/>
    </location>
</feature>
<dbReference type="AlphaFoldDB" id="A0A8T9BPS4"/>
<evidence type="ECO:0000313" key="2">
    <source>
        <dbReference type="EMBL" id="TVY51866.1"/>
    </source>
</evidence>